<dbReference type="EMBL" id="JANBQB010000305">
    <property type="protein sequence ID" value="KAJ1977998.1"/>
    <property type="molecule type" value="Genomic_DNA"/>
</dbReference>
<organism evidence="9 10">
    <name type="scientific">Dimargaris verticillata</name>
    <dbReference type="NCBI Taxonomy" id="2761393"/>
    <lineage>
        <taxon>Eukaryota</taxon>
        <taxon>Fungi</taxon>
        <taxon>Fungi incertae sedis</taxon>
        <taxon>Zoopagomycota</taxon>
        <taxon>Kickxellomycotina</taxon>
        <taxon>Dimargaritomycetes</taxon>
        <taxon>Dimargaritales</taxon>
        <taxon>Dimargaritaceae</taxon>
        <taxon>Dimargaris</taxon>
    </lineage>
</organism>
<dbReference type="GO" id="GO:0051301">
    <property type="term" value="P:cell division"/>
    <property type="evidence" value="ECO:0007669"/>
    <property type="project" value="UniProtKB-KW"/>
</dbReference>
<dbReference type="InterPro" id="IPR036390">
    <property type="entry name" value="WH_DNA-bd_sf"/>
</dbReference>
<dbReference type="OrthoDB" id="5581181at2759"/>
<accession>A0A9W8B0Z0</accession>
<dbReference type="SUPFAM" id="SSF75632">
    <property type="entry name" value="Cullin homology domain"/>
    <property type="match status" value="1"/>
</dbReference>
<gene>
    <name evidence="9" type="primary">ANAPC2</name>
    <name evidence="9" type="ORF">H4R34_003362</name>
</gene>
<dbReference type="PROSITE" id="PS50069">
    <property type="entry name" value="CULLIN_2"/>
    <property type="match status" value="1"/>
</dbReference>
<dbReference type="Gene3D" id="1.10.10.10">
    <property type="entry name" value="Winged helix-like DNA-binding domain superfamily/Winged helix DNA-binding domain"/>
    <property type="match status" value="1"/>
</dbReference>
<evidence type="ECO:0000256" key="2">
    <source>
        <dbReference type="ARBA" id="ARBA00022618"/>
    </source>
</evidence>
<feature type="domain" description="Cullin family profile" evidence="8">
    <location>
        <begin position="409"/>
        <end position="640"/>
    </location>
</feature>
<evidence type="ECO:0000313" key="9">
    <source>
        <dbReference type="EMBL" id="KAJ1977998.1"/>
    </source>
</evidence>
<dbReference type="GO" id="GO:0005680">
    <property type="term" value="C:anaphase-promoting complex"/>
    <property type="evidence" value="ECO:0007669"/>
    <property type="project" value="TreeGrafter"/>
</dbReference>
<evidence type="ECO:0000313" key="10">
    <source>
        <dbReference type="Proteomes" id="UP001151582"/>
    </source>
</evidence>
<dbReference type="SUPFAM" id="SSF46785">
    <property type="entry name" value="Winged helix' DNA-binding domain"/>
    <property type="match status" value="1"/>
</dbReference>
<dbReference type="Pfam" id="PF08672">
    <property type="entry name" value="ANAPC2"/>
    <property type="match status" value="1"/>
</dbReference>
<evidence type="ECO:0000256" key="7">
    <source>
        <dbReference type="SAM" id="MobiDB-lite"/>
    </source>
</evidence>
<proteinExistence type="inferred from homology"/>
<evidence type="ECO:0000256" key="6">
    <source>
        <dbReference type="PROSITE-ProRule" id="PRU00330"/>
    </source>
</evidence>
<sequence>MAVWSPADTAAQDEFLDRSHRQWLDIVAEHPPTAGDSVWDDYFATWTQLLAHLHRQHLTYLTQLGTTTPTRYDTVERESQLYLQLPASFLPALGQYFQSCYVAWHHAEQLNLDPAATVAHLVAYLLHHPSAPAGTWATAYIAHCATENPLPTDTRSEVCSASTWGELPSWMQNVGSLQAWLNDLSKHRYLELLSQFAQSAQILAQVGIAQLGQDTLYALLHRIIKHQVQAQCRDQFDQPLLVPLCTWLRNQVLPWVTLMAAPKSTDCSSFWQPSLLHHLYTAFSDQRVGELFDIIVEYPDSQPALADLKACVDKLGNRMMVAHTLKREMERRLLQQGANTSDILAQYVSCVKSLRYLDPTSVMAQYVTGPIRAYLRTREDAIRCIVASLVSDQDGLLDVNVAPGPCTVDSDDEEYDYGNEHWEPAPMEALALPKTSVQRNADIISMLITIYDTKQVLVREFQRSLADKLLTFTDYATDDAVRDVELLKLRLGEDSLGTCEVMVKDVADSKRLDQHILAPSTDSAQPLVPLPHAYVLSHVFWPAVRNEPLKLPASMEQALTQYAQQFETLRPGRKLHWYRPLGRVELEVALADRTLSLTVTPFQAAVLHHFVAQSTWAPDALACQLDVSVDSLRGRLLFWVAQGVLCETPDQHYQLAEKPGHSAQASRQDDTDDSDEDMPADYIPEGLQAASAMPSEADRRAEEMRVYWSFVVGMLTNLGALPLDRIQAMLGMFVQEPATYNRTEAELKEFLALMVREDKLELSGGQYKLK</sequence>
<evidence type="ECO:0000256" key="3">
    <source>
        <dbReference type="ARBA" id="ARBA00022776"/>
    </source>
</evidence>
<dbReference type="AlphaFoldDB" id="A0A9W8B0Z0"/>
<dbReference type="Pfam" id="PF25773">
    <property type="entry name" value="TPR_ANAPC2"/>
    <property type="match status" value="1"/>
</dbReference>
<dbReference type="GO" id="GO:0006511">
    <property type="term" value="P:ubiquitin-dependent protein catabolic process"/>
    <property type="evidence" value="ECO:0007669"/>
    <property type="project" value="InterPro"/>
</dbReference>
<dbReference type="InterPro" id="IPR057975">
    <property type="entry name" value="TPR_ANAPC2"/>
</dbReference>
<dbReference type="Gene3D" id="3.30.230.130">
    <property type="entry name" value="Cullin, Chain C, Domain 2"/>
    <property type="match status" value="1"/>
</dbReference>
<evidence type="ECO:0000256" key="4">
    <source>
        <dbReference type="ARBA" id="ARBA00022786"/>
    </source>
</evidence>
<comment type="similarity">
    <text evidence="6">Belongs to the cullin family.</text>
</comment>
<dbReference type="PANTHER" id="PTHR45957">
    <property type="entry name" value="ANAPHASE-PROMOTING COMPLEX SUBUNIT 2"/>
    <property type="match status" value="1"/>
</dbReference>
<dbReference type="Pfam" id="PF26557">
    <property type="entry name" value="Cullin_AB"/>
    <property type="match status" value="1"/>
</dbReference>
<dbReference type="InterPro" id="IPR059120">
    <property type="entry name" value="Cullin-like_AB"/>
</dbReference>
<dbReference type="InterPro" id="IPR044554">
    <property type="entry name" value="ANAPC2"/>
</dbReference>
<feature type="region of interest" description="Disordered" evidence="7">
    <location>
        <begin position="656"/>
        <end position="681"/>
    </location>
</feature>
<dbReference type="SMART" id="SM01013">
    <property type="entry name" value="APC2"/>
    <property type="match status" value="1"/>
</dbReference>
<dbReference type="Gene3D" id="1.20.1310.10">
    <property type="entry name" value="Cullin Repeats"/>
    <property type="match status" value="1"/>
</dbReference>
<keyword evidence="4" id="KW-0833">Ubl conjugation pathway</keyword>
<evidence type="ECO:0000256" key="1">
    <source>
        <dbReference type="ARBA" id="ARBA00016068"/>
    </source>
</evidence>
<keyword evidence="10" id="KW-1185">Reference proteome</keyword>
<dbReference type="SMART" id="SM00182">
    <property type="entry name" value="CULLIN"/>
    <property type="match status" value="1"/>
</dbReference>
<dbReference type="PANTHER" id="PTHR45957:SF1">
    <property type="entry name" value="ANAPHASE-PROMOTING COMPLEX SUBUNIT 2"/>
    <property type="match status" value="1"/>
</dbReference>
<name>A0A9W8B0Z0_9FUNG</name>
<comment type="caution">
    <text evidence="9">The sequence shown here is derived from an EMBL/GenBank/DDBJ whole genome shotgun (WGS) entry which is preliminary data.</text>
</comment>
<dbReference type="GO" id="GO:0070979">
    <property type="term" value="P:protein K11-linked ubiquitination"/>
    <property type="evidence" value="ECO:0007669"/>
    <property type="project" value="TreeGrafter"/>
</dbReference>
<evidence type="ECO:0000256" key="5">
    <source>
        <dbReference type="ARBA" id="ARBA00023306"/>
    </source>
</evidence>
<dbReference type="InterPro" id="IPR036317">
    <property type="entry name" value="Cullin_homology_sf"/>
</dbReference>
<keyword evidence="5" id="KW-0131">Cell cycle</keyword>
<dbReference type="Proteomes" id="UP001151582">
    <property type="component" value="Unassembled WGS sequence"/>
</dbReference>
<dbReference type="InterPro" id="IPR016158">
    <property type="entry name" value="Cullin_homology"/>
</dbReference>
<dbReference type="GO" id="GO:0007091">
    <property type="term" value="P:metaphase/anaphase transition of mitotic cell cycle"/>
    <property type="evidence" value="ECO:0007669"/>
    <property type="project" value="TreeGrafter"/>
</dbReference>
<keyword evidence="2" id="KW-0132">Cell division</keyword>
<protein>
    <recommendedName>
        <fullName evidence="1">Anaphase-promoting complex subunit 2</fullName>
    </recommendedName>
</protein>
<feature type="compositionally biased region" description="Acidic residues" evidence="7">
    <location>
        <begin position="670"/>
        <end position="679"/>
    </location>
</feature>
<dbReference type="InterPro" id="IPR036388">
    <property type="entry name" value="WH-like_DNA-bd_sf"/>
</dbReference>
<evidence type="ECO:0000259" key="8">
    <source>
        <dbReference type="PROSITE" id="PS50069"/>
    </source>
</evidence>
<dbReference type="GO" id="GO:0031625">
    <property type="term" value="F:ubiquitin protein ligase binding"/>
    <property type="evidence" value="ECO:0007669"/>
    <property type="project" value="InterPro"/>
</dbReference>
<dbReference type="InterPro" id="IPR014786">
    <property type="entry name" value="ANAPC2_C"/>
</dbReference>
<keyword evidence="3" id="KW-0498">Mitosis</keyword>
<reference evidence="9" key="1">
    <citation type="submission" date="2022-07" db="EMBL/GenBank/DDBJ databases">
        <title>Phylogenomic reconstructions and comparative analyses of Kickxellomycotina fungi.</title>
        <authorList>
            <person name="Reynolds N.K."/>
            <person name="Stajich J.E."/>
            <person name="Barry K."/>
            <person name="Grigoriev I.V."/>
            <person name="Crous P."/>
            <person name="Smith M.E."/>
        </authorList>
    </citation>
    <scope>NUCLEOTIDE SEQUENCE</scope>
    <source>
        <strain evidence="9">RSA 567</strain>
    </source>
</reference>